<name>X1AT86_9ZZZZ</name>
<gene>
    <name evidence="1" type="ORF">S01H4_32789</name>
</gene>
<sequence>SEIIKEKQSLSEESSQNTIEFRKQFKVIKMFQEEKYILKSITCEQCGKILECRIDKQHLNDMKDNQLFNFVLMHANDHTLVIAVDGKGNIRRTRIASLNSNDSKEKKVELFEGYHVIEESNSLVDAFNAFFKQGKQSN</sequence>
<reference evidence="1" key="1">
    <citation type="journal article" date="2014" name="Front. Microbiol.">
        <title>High frequency of phylogenetically diverse reductive dehalogenase-homologous genes in deep subseafloor sedimentary metagenomes.</title>
        <authorList>
            <person name="Kawai M."/>
            <person name="Futagami T."/>
            <person name="Toyoda A."/>
            <person name="Takaki Y."/>
            <person name="Nishi S."/>
            <person name="Hori S."/>
            <person name="Arai W."/>
            <person name="Tsubouchi T."/>
            <person name="Morono Y."/>
            <person name="Uchiyama I."/>
            <person name="Ito T."/>
            <person name="Fujiyama A."/>
            <person name="Inagaki F."/>
            <person name="Takami H."/>
        </authorList>
    </citation>
    <scope>NUCLEOTIDE SEQUENCE</scope>
    <source>
        <strain evidence="1">Expedition CK06-06</strain>
    </source>
</reference>
<protein>
    <submittedName>
        <fullName evidence="1">Uncharacterized protein</fullName>
    </submittedName>
</protein>
<dbReference type="EMBL" id="BART01017186">
    <property type="protein sequence ID" value="GAG75468.1"/>
    <property type="molecule type" value="Genomic_DNA"/>
</dbReference>
<feature type="non-terminal residue" evidence="1">
    <location>
        <position position="1"/>
    </location>
</feature>
<organism evidence="1">
    <name type="scientific">marine sediment metagenome</name>
    <dbReference type="NCBI Taxonomy" id="412755"/>
    <lineage>
        <taxon>unclassified sequences</taxon>
        <taxon>metagenomes</taxon>
        <taxon>ecological metagenomes</taxon>
    </lineage>
</organism>
<accession>X1AT86</accession>
<dbReference type="AlphaFoldDB" id="X1AT86"/>
<evidence type="ECO:0000313" key="1">
    <source>
        <dbReference type="EMBL" id="GAG75468.1"/>
    </source>
</evidence>
<proteinExistence type="predicted"/>
<comment type="caution">
    <text evidence="1">The sequence shown here is derived from an EMBL/GenBank/DDBJ whole genome shotgun (WGS) entry which is preliminary data.</text>
</comment>